<dbReference type="EMBL" id="JASNVW010000001">
    <property type="protein sequence ID" value="MDK6028067.1"/>
    <property type="molecule type" value="Genomic_DNA"/>
</dbReference>
<protein>
    <submittedName>
        <fullName evidence="7">ABC transporter ATP-binding protein</fullName>
    </submittedName>
</protein>
<dbReference type="Pfam" id="PF00005">
    <property type="entry name" value="ABC_tran"/>
    <property type="match status" value="2"/>
</dbReference>
<dbReference type="InterPro" id="IPR003593">
    <property type="entry name" value="AAA+_ATPase"/>
</dbReference>
<evidence type="ECO:0000313" key="7">
    <source>
        <dbReference type="EMBL" id="MDK6028067.1"/>
    </source>
</evidence>
<evidence type="ECO:0000259" key="6">
    <source>
        <dbReference type="PROSITE" id="PS50893"/>
    </source>
</evidence>
<keyword evidence="8" id="KW-1185">Reference proteome</keyword>
<dbReference type="Gene3D" id="3.40.50.300">
    <property type="entry name" value="P-loop containing nucleotide triphosphate hydrolases"/>
    <property type="match status" value="2"/>
</dbReference>
<dbReference type="RefSeq" id="WP_285273041.1">
    <property type="nucleotide sequence ID" value="NZ_JASNVW010000001.1"/>
</dbReference>
<feature type="domain" description="ABC transporter" evidence="6">
    <location>
        <begin position="248"/>
        <end position="477"/>
    </location>
</feature>
<reference evidence="7 8" key="1">
    <citation type="submission" date="2023-05" db="EMBL/GenBank/DDBJ databases">
        <title>A new hyperthermophilic archaea 'Ignisphaera cupida' sp. nov. and description of the family 'Ignisphaeraceae' fam. nov.</title>
        <authorList>
            <person name="Podosokorskaya O.A."/>
            <person name="Elcheninov A.G."/>
            <person name="Klukina A."/>
            <person name="Merkel A.Y."/>
        </authorList>
    </citation>
    <scope>NUCLEOTIDE SEQUENCE [LARGE SCALE GENOMIC DNA]</scope>
    <source>
        <strain evidence="7 8">4213-co</strain>
    </source>
</reference>
<organism evidence="7 8">
    <name type="scientific">Ignisphaera cupida</name>
    <dbReference type="NCBI Taxonomy" id="3050454"/>
    <lineage>
        <taxon>Archaea</taxon>
        <taxon>Thermoproteota</taxon>
        <taxon>Thermoprotei</taxon>
        <taxon>Desulfurococcales</taxon>
        <taxon>Desulfurococcaceae</taxon>
        <taxon>Ignisphaera</taxon>
    </lineage>
</organism>
<dbReference type="CDD" id="cd03225">
    <property type="entry name" value="ABC_cobalt_CbiO_domain1"/>
    <property type="match status" value="2"/>
</dbReference>
<evidence type="ECO:0000256" key="2">
    <source>
        <dbReference type="ARBA" id="ARBA00022448"/>
    </source>
</evidence>
<dbReference type="InterPro" id="IPR015856">
    <property type="entry name" value="ABC_transpr_CbiO/EcfA_su"/>
</dbReference>
<dbReference type="InterPro" id="IPR003439">
    <property type="entry name" value="ABC_transporter-like_ATP-bd"/>
</dbReference>
<comment type="subcellular location">
    <subcellularLocation>
        <location evidence="1">Cell membrane</location>
    </subcellularLocation>
</comment>
<comment type="caution">
    <text evidence="7">The sequence shown here is derived from an EMBL/GenBank/DDBJ whole genome shotgun (WGS) entry which is preliminary data.</text>
</comment>
<dbReference type="PANTHER" id="PTHR43553:SF25">
    <property type="entry name" value="ABC-TYPE COBALT TRANSPORT SYSTEM, ATPASE COMPONENT"/>
    <property type="match status" value="1"/>
</dbReference>
<dbReference type="AlphaFoldDB" id="A0ABD4Z521"/>
<keyword evidence="4 7" id="KW-0067">ATP-binding</keyword>
<dbReference type="SUPFAM" id="SSF52540">
    <property type="entry name" value="P-loop containing nucleoside triphosphate hydrolases"/>
    <property type="match status" value="2"/>
</dbReference>
<dbReference type="GO" id="GO:0005886">
    <property type="term" value="C:plasma membrane"/>
    <property type="evidence" value="ECO:0007669"/>
    <property type="project" value="UniProtKB-SubCell"/>
</dbReference>
<dbReference type="PROSITE" id="PS50893">
    <property type="entry name" value="ABC_TRANSPORTER_2"/>
    <property type="match status" value="2"/>
</dbReference>
<dbReference type="InterPro" id="IPR027417">
    <property type="entry name" value="P-loop_NTPase"/>
</dbReference>
<gene>
    <name evidence="7" type="ORF">QPL79_01650</name>
</gene>
<dbReference type="Proteomes" id="UP001529235">
    <property type="component" value="Unassembled WGS sequence"/>
</dbReference>
<evidence type="ECO:0000256" key="3">
    <source>
        <dbReference type="ARBA" id="ARBA00022741"/>
    </source>
</evidence>
<comment type="function">
    <text evidence="5">Probably part of an ABC transporter complex. Responsible for energy coupling to the transport system.</text>
</comment>
<evidence type="ECO:0000256" key="1">
    <source>
        <dbReference type="ARBA" id="ARBA00004236"/>
    </source>
</evidence>
<accession>A0ABD4Z521</accession>
<dbReference type="GO" id="GO:0005524">
    <property type="term" value="F:ATP binding"/>
    <property type="evidence" value="ECO:0007669"/>
    <property type="project" value="UniProtKB-KW"/>
</dbReference>
<keyword evidence="3" id="KW-0547">Nucleotide-binding</keyword>
<dbReference type="SMART" id="SM00382">
    <property type="entry name" value="AAA"/>
    <property type="match status" value="2"/>
</dbReference>
<evidence type="ECO:0000256" key="5">
    <source>
        <dbReference type="ARBA" id="ARBA00025157"/>
    </source>
</evidence>
<keyword evidence="2" id="KW-0813">Transport</keyword>
<name>A0ABD4Z521_9CREN</name>
<evidence type="ECO:0000313" key="8">
    <source>
        <dbReference type="Proteomes" id="UP001529235"/>
    </source>
</evidence>
<evidence type="ECO:0000256" key="4">
    <source>
        <dbReference type="ARBA" id="ARBA00022840"/>
    </source>
</evidence>
<feature type="domain" description="ABC transporter" evidence="6">
    <location>
        <begin position="2"/>
        <end position="239"/>
    </location>
</feature>
<proteinExistence type="predicted"/>
<dbReference type="PANTHER" id="PTHR43553">
    <property type="entry name" value="HEAVY METAL TRANSPORTER"/>
    <property type="match status" value="1"/>
</dbReference>
<sequence>MFVVKNLSCSFNGKNVFSNISFSLGRGEAIAILGPAESGKTVLAYCLTGIIPNRIAAEVHGEIVLDGENILGKKPGDLASKIGLVMQNYEAQLFGLTVEEDVRFALENMGLDEHEIEGRVDWALKSLGLEKYRSYRTSQLSGGLKQRLAIASVIAAKPKVVILDDPTLNLDWIGIKSLENIIARLKNEGMSFVVLSKCVDGIENVIDKTIVLGNNGWNGNAIECGEVKPHDLLTKSKVSKNMKEEELIRVENVWFKYPDTDYIIKNISLSIRRGDVVAIMGSNGSGKTTLVKLMSGILKPSKGRVVVLGKDTRKYSASDIAKHVTVVFQNPERYTVFETVFDEVYFGCRNIGLPKEFAENALRFTGLYDKMFEAPYNLSRSEKIRLHIASALAMNPDVLILDEPLTSCDLIMFSMLKSLVDYMYMQGKAVVIVTHDTNIAAKLCNRVVVLNNGVVVTDSNQSIFFNDNFVRNTGIRPLKIFNKIFVGGA</sequence>
<dbReference type="InterPro" id="IPR050095">
    <property type="entry name" value="ECF_ABC_transporter_ATP-bd"/>
</dbReference>